<comment type="similarity">
    <text evidence="3 4">Belongs to the TRAFAC class myosin-kinesin ATPase superfamily. Kinesin family.</text>
</comment>
<dbReference type="SMART" id="SM00129">
    <property type="entry name" value="KISc"/>
    <property type="match status" value="1"/>
</dbReference>
<dbReference type="PROSITE" id="PS50067">
    <property type="entry name" value="KINESIN_MOTOR_2"/>
    <property type="match status" value="1"/>
</dbReference>
<evidence type="ECO:0000256" key="1">
    <source>
        <dbReference type="ARBA" id="ARBA00022741"/>
    </source>
</evidence>
<dbReference type="InterPro" id="IPR036961">
    <property type="entry name" value="Kinesin_motor_dom_sf"/>
</dbReference>
<feature type="domain" description="Kinesin motor" evidence="6">
    <location>
        <begin position="40"/>
        <end position="368"/>
    </location>
</feature>
<keyword evidence="1 3" id="KW-0547">Nucleotide-binding</keyword>
<dbReference type="InterPro" id="IPR013761">
    <property type="entry name" value="SAM/pointed_sf"/>
</dbReference>
<evidence type="ECO:0000259" key="6">
    <source>
        <dbReference type="PROSITE" id="PS50067"/>
    </source>
</evidence>
<dbReference type="InterPro" id="IPR027640">
    <property type="entry name" value="Kinesin-like_fam"/>
</dbReference>
<accession>A0ABQ6MZ02</accession>
<evidence type="ECO:0000256" key="4">
    <source>
        <dbReference type="RuleBase" id="RU000394"/>
    </source>
</evidence>
<dbReference type="Gene3D" id="3.40.850.10">
    <property type="entry name" value="Kinesin motor domain"/>
    <property type="match status" value="1"/>
</dbReference>
<proteinExistence type="inferred from homology"/>
<evidence type="ECO:0000313" key="8">
    <source>
        <dbReference type="Proteomes" id="UP001165060"/>
    </source>
</evidence>
<protein>
    <recommendedName>
        <fullName evidence="4">Kinesin-like protein</fullName>
    </recommendedName>
</protein>
<keyword evidence="8" id="KW-1185">Reference proteome</keyword>
<feature type="binding site" evidence="3">
    <location>
        <begin position="130"/>
        <end position="137"/>
    </location>
    <ligand>
        <name>ATP</name>
        <dbReference type="ChEBI" id="CHEBI:30616"/>
    </ligand>
</feature>
<dbReference type="Pfam" id="PF00225">
    <property type="entry name" value="Kinesin"/>
    <property type="match status" value="1"/>
</dbReference>
<dbReference type="PROSITE" id="PS00411">
    <property type="entry name" value="KINESIN_MOTOR_1"/>
    <property type="match status" value="1"/>
</dbReference>
<dbReference type="SUPFAM" id="SSF47769">
    <property type="entry name" value="SAM/Pointed domain"/>
    <property type="match status" value="1"/>
</dbReference>
<dbReference type="EMBL" id="BRYB01003384">
    <property type="protein sequence ID" value="GMI35712.1"/>
    <property type="molecule type" value="Genomic_DNA"/>
</dbReference>
<dbReference type="PANTHER" id="PTHR24115">
    <property type="entry name" value="KINESIN-RELATED"/>
    <property type="match status" value="1"/>
</dbReference>
<comment type="caution">
    <text evidence="7">The sequence shown here is derived from an EMBL/GenBank/DDBJ whole genome shotgun (WGS) entry which is preliminary data.</text>
</comment>
<feature type="region of interest" description="Disordered" evidence="5">
    <location>
        <begin position="454"/>
        <end position="474"/>
    </location>
</feature>
<sequence length="502" mass="53120">MAFQPQTEDSAALLALQNESLLSFNSSLPPPPHPPSSIPPSYVVCRVRPPLPSEADSFSRVTPSGPAVHVHKPAGKAGLVDATGKIVSKKFQVHSSFSSSSTNSEVYEACCQDLVKSAAGGQDTFVICYGQTGSGKTYTATSLMTLATSDLDSVSHVSSFELRGAVCSDLLSTPPRNERKVRTDESGTDVVQHLELAPVSSRGEIEALLRTAAEFRSTASTLANPQSSRSHCFTQLHLEGGGSLTFVDLAGAEGKEDLAAHCEMGNAEERLKEMKEINGSLGDLKECIRLNLEKAKGRSARVHVPYRRSLLTRLLRRALDPELQGGGGEGGGGGGHSTTFLAHVAPGGGSQFKGTVNTLNYAEFMVKASREEEERKEFKGPEAWSKSQVVEWVKGLGGEYVALSEVFVLTGKQLHIMWQGDVVKRVIAAGGTEANAELIYNTFRDMVADAKKKARKEGGARRKLGPPPAGFGAGAKGGAEALIYGAGMSGECVENSSKGGNA</sequence>
<keyword evidence="2 3" id="KW-0067">ATP-binding</keyword>
<organism evidence="7 8">
    <name type="scientific">Tetraparma gracilis</name>
    <dbReference type="NCBI Taxonomy" id="2962635"/>
    <lineage>
        <taxon>Eukaryota</taxon>
        <taxon>Sar</taxon>
        <taxon>Stramenopiles</taxon>
        <taxon>Ochrophyta</taxon>
        <taxon>Bolidophyceae</taxon>
        <taxon>Parmales</taxon>
        <taxon>Triparmaceae</taxon>
        <taxon>Tetraparma</taxon>
    </lineage>
</organism>
<keyword evidence="3 4" id="KW-0505">Motor protein</keyword>
<evidence type="ECO:0000256" key="3">
    <source>
        <dbReference type="PROSITE-ProRule" id="PRU00283"/>
    </source>
</evidence>
<evidence type="ECO:0000256" key="5">
    <source>
        <dbReference type="SAM" id="MobiDB-lite"/>
    </source>
</evidence>
<gene>
    <name evidence="7" type="ORF">TeGR_g12391</name>
</gene>
<dbReference type="InterPro" id="IPR019821">
    <property type="entry name" value="Kinesin_motor_CS"/>
</dbReference>
<keyword evidence="4" id="KW-0493">Microtubule</keyword>
<name>A0ABQ6MZ02_9STRA</name>
<dbReference type="InterPro" id="IPR027417">
    <property type="entry name" value="P-loop_NTPase"/>
</dbReference>
<evidence type="ECO:0000313" key="7">
    <source>
        <dbReference type="EMBL" id="GMI35712.1"/>
    </source>
</evidence>
<dbReference type="PRINTS" id="PR00380">
    <property type="entry name" value="KINESINHEAVY"/>
</dbReference>
<reference evidence="7 8" key="1">
    <citation type="journal article" date="2023" name="Commun. Biol.">
        <title>Genome analysis of Parmales, the sister group of diatoms, reveals the evolutionary specialization of diatoms from phago-mixotrophs to photoautotrophs.</title>
        <authorList>
            <person name="Ban H."/>
            <person name="Sato S."/>
            <person name="Yoshikawa S."/>
            <person name="Yamada K."/>
            <person name="Nakamura Y."/>
            <person name="Ichinomiya M."/>
            <person name="Sato N."/>
            <person name="Blanc-Mathieu R."/>
            <person name="Endo H."/>
            <person name="Kuwata A."/>
            <person name="Ogata H."/>
        </authorList>
    </citation>
    <scope>NUCLEOTIDE SEQUENCE [LARGE SCALE GENOMIC DNA]</scope>
</reference>
<dbReference type="SUPFAM" id="SSF52540">
    <property type="entry name" value="P-loop containing nucleoside triphosphate hydrolases"/>
    <property type="match status" value="1"/>
</dbReference>
<evidence type="ECO:0000256" key="2">
    <source>
        <dbReference type="ARBA" id="ARBA00022840"/>
    </source>
</evidence>
<dbReference type="Proteomes" id="UP001165060">
    <property type="component" value="Unassembled WGS sequence"/>
</dbReference>
<dbReference type="InterPro" id="IPR001752">
    <property type="entry name" value="Kinesin_motor_dom"/>
</dbReference>